<evidence type="ECO:0000313" key="2">
    <source>
        <dbReference type="Proteomes" id="UP000597507"/>
    </source>
</evidence>
<sequence length="60" mass="7151">MLDPAAPAARRAERDRYSEMREELRQFLAAWERWRALADPADVEREMQRLGECLLYGRMP</sequence>
<gene>
    <name evidence="1" type="ORF">GCM10010964_43460</name>
</gene>
<reference evidence="1 2" key="1">
    <citation type="journal article" date="2014" name="Int. J. Syst. Evol. Microbiol.">
        <title>Complete genome sequence of Corynebacterium casei LMG S-19264T (=DSM 44701T), isolated from a smear-ripened cheese.</title>
        <authorList>
            <consortium name="US DOE Joint Genome Institute (JGI-PGF)"/>
            <person name="Walter F."/>
            <person name="Albersmeier A."/>
            <person name="Kalinowski J."/>
            <person name="Ruckert C."/>
        </authorList>
    </citation>
    <scope>NUCLEOTIDE SEQUENCE [LARGE SCALE GENOMIC DNA]</scope>
    <source>
        <strain evidence="1 2">CGMCC 1.16330</strain>
    </source>
</reference>
<dbReference type="EMBL" id="BMKS01000025">
    <property type="protein sequence ID" value="GGG51572.1"/>
    <property type="molecule type" value="Genomic_DNA"/>
</dbReference>
<keyword evidence="2" id="KW-1185">Reference proteome</keyword>
<name>A0A8J2ZF26_9PROT</name>
<comment type="caution">
    <text evidence="1">The sequence shown here is derived from an EMBL/GenBank/DDBJ whole genome shotgun (WGS) entry which is preliminary data.</text>
</comment>
<dbReference type="Proteomes" id="UP000597507">
    <property type="component" value="Unassembled WGS sequence"/>
</dbReference>
<accession>A0A8J2ZF26</accession>
<evidence type="ECO:0000313" key="1">
    <source>
        <dbReference type="EMBL" id="GGG51572.1"/>
    </source>
</evidence>
<organism evidence="1 2">
    <name type="scientific">Caldovatus sediminis</name>
    <dbReference type="NCBI Taxonomy" id="2041189"/>
    <lineage>
        <taxon>Bacteria</taxon>
        <taxon>Pseudomonadati</taxon>
        <taxon>Pseudomonadota</taxon>
        <taxon>Alphaproteobacteria</taxon>
        <taxon>Acetobacterales</taxon>
        <taxon>Roseomonadaceae</taxon>
        <taxon>Caldovatus</taxon>
    </lineage>
</organism>
<dbReference type="AlphaFoldDB" id="A0A8J2ZF26"/>
<protein>
    <submittedName>
        <fullName evidence="1">Uncharacterized protein</fullName>
    </submittedName>
</protein>
<proteinExistence type="predicted"/>
<dbReference type="RefSeq" id="WP_188904147.1">
    <property type="nucleotide sequence ID" value="NZ_BMKS01000025.1"/>
</dbReference>